<evidence type="ECO:0000256" key="2">
    <source>
        <dbReference type="SAM" id="Phobius"/>
    </source>
</evidence>
<evidence type="ECO:0000313" key="4">
    <source>
        <dbReference type="Proteomes" id="UP001442494"/>
    </source>
</evidence>
<keyword evidence="4" id="KW-1185">Reference proteome</keyword>
<keyword evidence="2" id="KW-1133">Transmembrane helix</keyword>
<evidence type="ECO:0008006" key="5">
    <source>
        <dbReference type="Google" id="ProtNLM"/>
    </source>
</evidence>
<feature type="transmembrane region" description="Helical" evidence="2">
    <location>
        <begin position="113"/>
        <end position="134"/>
    </location>
</feature>
<sequence>MLNQPDKPHRQRLSVHFLHQMLYNYPLAFWGGLWASVVVIGAIAALGLVSTGPIKEEKPVLVDPVPAQTTLPESSTPLPSLSPTEDSQTALPGFTAVPEPEVEAPKKEKVPSWLYAAIAFGFCGGSLLIALNVNRTSRRKSLKRPRAGTKPVPSSSVGKKRIAKSNTATLARPMQRRPMLQNQPSVDGIQVAPIPRTASARSEVTVVPAEENHPLDWGEESLAEVMDLRKRQPLAALLKK</sequence>
<evidence type="ECO:0000313" key="3">
    <source>
        <dbReference type="EMBL" id="MEP0866879.1"/>
    </source>
</evidence>
<feature type="compositionally biased region" description="Low complexity" evidence="1">
    <location>
        <begin position="69"/>
        <end position="85"/>
    </location>
</feature>
<feature type="transmembrane region" description="Helical" evidence="2">
    <location>
        <begin position="21"/>
        <end position="49"/>
    </location>
</feature>
<keyword evidence="2" id="KW-0472">Membrane</keyword>
<feature type="region of interest" description="Disordered" evidence="1">
    <location>
        <begin position="138"/>
        <end position="161"/>
    </location>
</feature>
<feature type="region of interest" description="Disordered" evidence="1">
    <location>
        <begin position="67"/>
        <end position="102"/>
    </location>
</feature>
<dbReference type="RefSeq" id="WP_190421496.1">
    <property type="nucleotide sequence ID" value="NZ_JAMPKK010000053.1"/>
</dbReference>
<dbReference type="Proteomes" id="UP001442494">
    <property type="component" value="Unassembled WGS sequence"/>
</dbReference>
<accession>A0ABV0JTU5</accession>
<organism evidence="3 4">
    <name type="scientific">Funiculus sociatus GB2-A5</name>
    <dbReference type="NCBI Taxonomy" id="2933946"/>
    <lineage>
        <taxon>Bacteria</taxon>
        <taxon>Bacillati</taxon>
        <taxon>Cyanobacteriota</taxon>
        <taxon>Cyanophyceae</taxon>
        <taxon>Coleofasciculales</taxon>
        <taxon>Coleofasciculaceae</taxon>
        <taxon>Funiculus</taxon>
    </lineage>
</organism>
<reference evidence="3 4" key="1">
    <citation type="submission" date="2022-04" db="EMBL/GenBank/DDBJ databases">
        <title>Positive selection, recombination, and allopatry shape intraspecific diversity of widespread and dominant cyanobacteria.</title>
        <authorList>
            <person name="Wei J."/>
            <person name="Shu W."/>
            <person name="Hu C."/>
        </authorList>
    </citation>
    <scope>NUCLEOTIDE SEQUENCE [LARGE SCALE GENOMIC DNA]</scope>
    <source>
        <strain evidence="3 4">GB2-A5</strain>
    </source>
</reference>
<feature type="compositionally biased region" description="Basic residues" evidence="1">
    <location>
        <begin position="138"/>
        <end position="147"/>
    </location>
</feature>
<dbReference type="EMBL" id="JAMPKK010000053">
    <property type="protein sequence ID" value="MEP0866879.1"/>
    <property type="molecule type" value="Genomic_DNA"/>
</dbReference>
<keyword evidence="2" id="KW-0812">Transmembrane</keyword>
<comment type="caution">
    <text evidence="3">The sequence shown here is derived from an EMBL/GenBank/DDBJ whole genome shotgun (WGS) entry which is preliminary data.</text>
</comment>
<name>A0ABV0JTU5_9CYAN</name>
<evidence type="ECO:0000256" key="1">
    <source>
        <dbReference type="SAM" id="MobiDB-lite"/>
    </source>
</evidence>
<gene>
    <name evidence="3" type="ORF">NDI37_20720</name>
</gene>
<proteinExistence type="predicted"/>
<protein>
    <recommendedName>
        <fullName evidence="5">Transmembrane protein</fullName>
    </recommendedName>
</protein>